<dbReference type="GO" id="GO:0008270">
    <property type="term" value="F:zinc ion binding"/>
    <property type="evidence" value="ECO:0007669"/>
    <property type="project" value="UniProtKB-UniRule"/>
</dbReference>
<dbReference type="KEGG" id="hlm:DV707_11875"/>
<keyword evidence="6 8" id="KW-0378">Hydrolase</keyword>
<reference evidence="9 12" key="2">
    <citation type="journal article" date="2019" name="Nat. Commun.">
        <title>A new type of DNA phosphorothioation-based antiviral system in archaea.</title>
        <authorList>
            <person name="Xiong L."/>
            <person name="Liu S."/>
            <person name="Chen S."/>
            <person name="Xiao Y."/>
            <person name="Zhu B."/>
            <person name="Gao Y."/>
            <person name="Zhang Y."/>
            <person name="Chen B."/>
            <person name="Luo J."/>
            <person name="Deng Z."/>
            <person name="Chen X."/>
            <person name="Wang L."/>
            <person name="Chen S."/>
        </authorList>
    </citation>
    <scope>NUCLEOTIDE SEQUENCE [LARGE SCALE GENOMIC DNA]</scope>
    <source>
        <strain evidence="9 12">CGMCC 1.10331</strain>
    </source>
</reference>
<name>A0A1H5YWF5_9EURY</name>
<dbReference type="PIRSF" id="PIRSF004878">
    <property type="entry name" value="RNase_P_4"/>
    <property type="match status" value="1"/>
</dbReference>
<evidence type="ECO:0000256" key="3">
    <source>
        <dbReference type="ARBA" id="ARBA00022722"/>
    </source>
</evidence>
<evidence type="ECO:0000313" key="11">
    <source>
        <dbReference type="Proteomes" id="UP000236740"/>
    </source>
</evidence>
<dbReference type="OrthoDB" id="10058at2157"/>
<dbReference type="GO" id="GO:0030677">
    <property type="term" value="C:ribonuclease P complex"/>
    <property type="evidence" value="ECO:0007669"/>
    <property type="project" value="UniProtKB-UniRule"/>
</dbReference>
<dbReference type="Gene3D" id="6.20.50.20">
    <property type="match status" value="1"/>
</dbReference>
<evidence type="ECO:0000256" key="8">
    <source>
        <dbReference type="HAMAP-Rule" id="MF_00757"/>
    </source>
</evidence>
<keyword evidence="2 8" id="KW-0819">tRNA processing</keyword>
<feature type="binding site" evidence="8">
    <location>
        <position position="57"/>
    </location>
    <ligand>
        <name>Zn(2+)</name>
        <dbReference type="ChEBI" id="CHEBI:29105"/>
    </ligand>
</feature>
<dbReference type="PANTHER" id="PTHR14742:SF0">
    <property type="entry name" value="RIBONUCLEASE P PROTEIN SUBUNIT P21"/>
    <property type="match status" value="1"/>
</dbReference>
<dbReference type="GO" id="GO:0005737">
    <property type="term" value="C:cytoplasm"/>
    <property type="evidence" value="ECO:0007669"/>
    <property type="project" value="UniProtKB-SubCell"/>
</dbReference>
<dbReference type="EC" id="3.1.26.5" evidence="8"/>
<keyword evidence="1 8" id="KW-0963">Cytoplasm</keyword>
<keyword evidence="11" id="KW-1185">Reference proteome</keyword>
<dbReference type="InterPro" id="IPR016432">
    <property type="entry name" value="RNP4"/>
</dbReference>
<reference evidence="10 11" key="1">
    <citation type="submission" date="2016-10" db="EMBL/GenBank/DDBJ databases">
        <authorList>
            <person name="de Groot N.N."/>
        </authorList>
    </citation>
    <scope>NUCLEOTIDE SEQUENCE [LARGE SCALE GENOMIC DNA]</scope>
    <source>
        <strain evidence="10 11">CGMCC 1.10331</strain>
    </source>
</reference>
<dbReference type="GO" id="GO:0001682">
    <property type="term" value="P:tRNA 5'-leader removal"/>
    <property type="evidence" value="ECO:0007669"/>
    <property type="project" value="UniProtKB-UniRule"/>
</dbReference>
<evidence type="ECO:0000313" key="10">
    <source>
        <dbReference type="EMBL" id="SEG28633.1"/>
    </source>
</evidence>
<dbReference type="Proteomes" id="UP000296733">
    <property type="component" value="Chromosome"/>
</dbReference>
<gene>
    <name evidence="8" type="primary">rnp4</name>
    <name evidence="9" type="ORF">DV707_11875</name>
    <name evidence="10" type="ORF">SAMN04488133_1759</name>
</gene>
<evidence type="ECO:0000313" key="9">
    <source>
        <dbReference type="EMBL" id="QCC48302.1"/>
    </source>
</evidence>
<evidence type="ECO:0000256" key="6">
    <source>
        <dbReference type="ARBA" id="ARBA00022801"/>
    </source>
</evidence>
<dbReference type="InterPro" id="IPR007175">
    <property type="entry name" value="Rpr2/Snm1/Rpp21"/>
</dbReference>
<evidence type="ECO:0000313" key="12">
    <source>
        <dbReference type="Proteomes" id="UP000296733"/>
    </source>
</evidence>
<feature type="binding site" evidence="8">
    <location>
        <position position="54"/>
    </location>
    <ligand>
        <name>Zn(2+)</name>
        <dbReference type="ChEBI" id="CHEBI:29105"/>
    </ligand>
</feature>
<evidence type="ECO:0000256" key="4">
    <source>
        <dbReference type="ARBA" id="ARBA00022723"/>
    </source>
</evidence>
<dbReference type="GeneID" id="39858802"/>
<evidence type="ECO:0000256" key="1">
    <source>
        <dbReference type="ARBA" id="ARBA00022490"/>
    </source>
</evidence>
<evidence type="ECO:0000256" key="5">
    <source>
        <dbReference type="ARBA" id="ARBA00022759"/>
    </source>
</evidence>
<dbReference type="GO" id="GO:0004526">
    <property type="term" value="F:ribonuclease P activity"/>
    <property type="evidence" value="ECO:0007669"/>
    <property type="project" value="UniProtKB-UniRule"/>
</dbReference>
<organism evidence="10 11">
    <name type="scientific">Halobellus limi</name>
    <dbReference type="NCBI Taxonomy" id="699433"/>
    <lineage>
        <taxon>Archaea</taxon>
        <taxon>Methanobacteriati</taxon>
        <taxon>Methanobacteriota</taxon>
        <taxon>Stenosarchaea group</taxon>
        <taxon>Halobacteria</taxon>
        <taxon>Halobacteriales</taxon>
        <taxon>Haloferacaceae</taxon>
        <taxon>Halobellus</taxon>
    </lineage>
</organism>
<dbReference type="EMBL" id="FNVN01000002">
    <property type="protein sequence ID" value="SEG28633.1"/>
    <property type="molecule type" value="Genomic_DNA"/>
</dbReference>
<comment type="subunit">
    <text evidence="8">Consists of a catalytic RNA component and at least 4-5 protein subunits.</text>
</comment>
<dbReference type="RefSeq" id="WP_103991495.1">
    <property type="nucleotide sequence ID" value="NZ_CP031311.1"/>
</dbReference>
<evidence type="ECO:0000256" key="2">
    <source>
        <dbReference type="ARBA" id="ARBA00022694"/>
    </source>
</evidence>
<dbReference type="Proteomes" id="UP000236740">
    <property type="component" value="Unassembled WGS sequence"/>
</dbReference>
<feature type="binding site" evidence="8">
    <location>
        <position position="83"/>
    </location>
    <ligand>
        <name>Zn(2+)</name>
        <dbReference type="ChEBI" id="CHEBI:29105"/>
    </ligand>
</feature>
<comment type="function">
    <text evidence="8">Part of ribonuclease P, a protein complex that generates mature tRNA molecules by cleaving their 5'-ends.</text>
</comment>
<protein>
    <recommendedName>
        <fullName evidence="8">Ribonuclease P protein component 4</fullName>
        <shortName evidence="8">RNase P component 4</shortName>
        <ecNumber evidence="8">3.1.26.5</ecNumber>
    </recommendedName>
    <alternativeName>
        <fullName evidence="8">Rpp21</fullName>
    </alternativeName>
</protein>
<comment type="cofactor">
    <cofactor evidence="8">
        <name>Zn(2+)</name>
        <dbReference type="ChEBI" id="CHEBI:29105"/>
    </cofactor>
    <text evidence="8">Binds 1 zinc ion per subunit.</text>
</comment>
<comment type="similarity">
    <text evidence="8">Belongs to the eukaryotic/archaeal RNase P protein component 4 family.</text>
</comment>
<sequence>MGIPAERIERLHDLAREATAGADVDLAREYVRLARRIAERNRISLPRRFRRFTCDDCDAYLRPGATARVRLQSGHVVVRCLACGATKRYPYEDA</sequence>
<dbReference type="Gene3D" id="1.20.5.420">
    <property type="entry name" value="Immunoglobulin FC, subunit C"/>
    <property type="match status" value="1"/>
</dbReference>
<keyword evidence="4 8" id="KW-0479">Metal-binding</keyword>
<accession>A0A1H5YWF5</accession>
<proteinExistence type="inferred from homology"/>
<comment type="catalytic activity">
    <reaction evidence="8">
        <text>Endonucleolytic cleavage of RNA, removing 5'-extranucleotides from tRNA precursor.</text>
        <dbReference type="EC" id="3.1.26.5"/>
    </reaction>
</comment>
<dbReference type="AlphaFoldDB" id="A0A1H5YWF5"/>
<keyword evidence="5 8" id="KW-0255">Endonuclease</keyword>
<keyword evidence="3 8" id="KW-0540">Nuclease</keyword>
<feature type="binding site" evidence="8">
    <location>
        <position position="80"/>
    </location>
    <ligand>
        <name>Zn(2+)</name>
        <dbReference type="ChEBI" id="CHEBI:29105"/>
    </ligand>
</feature>
<dbReference type="PANTHER" id="PTHR14742">
    <property type="entry name" value="RIBONUCLEASE P SUBUNIT P21"/>
    <property type="match status" value="1"/>
</dbReference>
<dbReference type="HAMAP" id="MF_00757">
    <property type="entry name" value="RNase_P_4"/>
    <property type="match status" value="1"/>
</dbReference>
<evidence type="ECO:0000256" key="7">
    <source>
        <dbReference type="ARBA" id="ARBA00022833"/>
    </source>
</evidence>
<dbReference type="EMBL" id="CP031311">
    <property type="protein sequence ID" value="QCC48302.1"/>
    <property type="molecule type" value="Genomic_DNA"/>
</dbReference>
<keyword evidence="7 8" id="KW-0862">Zinc</keyword>
<comment type="subcellular location">
    <subcellularLocation>
        <location evidence="8">Cytoplasm</location>
    </subcellularLocation>
</comment>
<dbReference type="Pfam" id="PF04032">
    <property type="entry name" value="Rpr2"/>
    <property type="match status" value="1"/>
</dbReference>